<feature type="compositionally biased region" description="Basic residues" evidence="1">
    <location>
        <begin position="217"/>
        <end position="229"/>
    </location>
</feature>
<evidence type="ECO:0000256" key="2">
    <source>
        <dbReference type="SAM" id="Phobius"/>
    </source>
</evidence>
<proteinExistence type="predicted"/>
<dbReference type="Proteomes" id="UP000010408">
    <property type="component" value="Unassembled WGS sequence"/>
</dbReference>
<dbReference type="RefSeq" id="WP_005469401.1">
    <property type="nucleotide sequence ID" value="NZ_KB291046.1"/>
</dbReference>
<gene>
    <name evidence="3" type="ORF">HMPREF9134_00952</name>
</gene>
<protein>
    <submittedName>
        <fullName evidence="3">Uncharacterized protein</fullName>
    </submittedName>
</protein>
<sequence>MQRHHSDHSPISFIKHLTLLSRRSIDYSVLSVGAFSGRALATVVTWCILGFLLFHLFLFLNIALGFALATWSESSPALGFLYLGGGYAVLVLLFLLVRPLLSRRIRSSVARETLRQTMALNHKIDALPYVNRVPYRTFAKEPDREPANITLQYAQNETMIDIDRAARETVRDSIYIRNYYPSLIAEQLRKETIGYITDLPLIGKVLQFLGSKDPTSKAKHRHAQRRGHAGRGGAHQSEEGYKKYLPYVRIAWDFLRPTLVALAIGKVQDGILGLFLGKKSRKK</sequence>
<comment type="caution">
    <text evidence="3">The sequence shown here is derived from an EMBL/GenBank/DDBJ whole genome shotgun (WGS) entry which is preliminary data.</text>
</comment>
<evidence type="ECO:0000256" key="1">
    <source>
        <dbReference type="SAM" id="MobiDB-lite"/>
    </source>
</evidence>
<evidence type="ECO:0000313" key="3">
    <source>
        <dbReference type="EMBL" id="EKY01408.1"/>
    </source>
</evidence>
<feature type="transmembrane region" description="Helical" evidence="2">
    <location>
        <begin position="80"/>
        <end position="101"/>
    </location>
</feature>
<feature type="transmembrane region" description="Helical" evidence="2">
    <location>
        <begin position="43"/>
        <end position="68"/>
    </location>
</feature>
<dbReference type="STRING" id="1127696.HMPREF9134_00952"/>
<dbReference type="PATRIC" id="fig|1127696.3.peg.866"/>
<keyword evidence="2" id="KW-1133">Transmembrane helix</keyword>
<feature type="region of interest" description="Disordered" evidence="1">
    <location>
        <begin position="214"/>
        <end position="237"/>
    </location>
</feature>
<accession>L1NDG6</accession>
<organism evidence="3 4">
    <name type="scientific">Porphyromonas catoniae F0037</name>
    <dbReference type="NCBI Taxonomy" id="1127696"/>
    <lineage>
        <taxon>Bacteria</taxon>
        <taxon>Pseudomonadati</taxon>
        <taxon>Bacteroidota</taxon>
        <taxon>Bacteroidia</taxon>
        <taxon>Bacteroidales</taxon>
        <taxon>Porphyromonadaceae</taxon>
        <taxon>Porphyromonas</taxon>
    </lineage>
</organism>
<keyword evidence="2" id="KW-0812">Transmembrane</keyword>
<dbReference type="EMBL" id="AMEQ01000026">
    <property type="protein sequence ID" value="EKY01408.1"/>
    <property type="molecule type" value="Genomic_DNA"/>
</dbReference>
<name>L1NDG6_9PORP</name>
<evidence type="ECO:0000313" key="4">
    <source>
        <dbReference type="Proteomes" id="UP000010408"/>
    </source>
</evidence>
<dbReference type="HOGENOM" id="CLU_983021_0_0_10"/>
<keyword evidence="2" id="KW-0472">Membrane</keyword>
<reference evidence="3 4" key="1">
    <citation type="submission" date="2012-05" db="EMBL/GenBank/DDBJ databases">
        <authorList>
            <person name="Weinstock G."/>
            <person name="Sodergren E."/>
            <person name="Lobos E.A."/>
            <person name="Fulton L."/>
            <person name="Fulton R."/>
            <person name="Courtney L."/>
            <person name="Fronick C."/>
            <person name="O'Laughlin M."/>
            <person name="Godfrey J."/>
            <person name="Wilson R.M."/>
            <person name="Miner T."/>
            <person name="Farmer C."/>
            <person name="Delehaunty K."/>
            <person name="Cordes M."/>
            <person name="Minx P."/>
            <person name="Tomlinson C."/>
            <person name="Chen J."/>
            <person name="Wollam A."/>
            <person name="Pepin K.H."/>
            <person name="Bhonagiri V."/>
            <person name="Zhang X."/>
            <person name="Suruliraj S."/>
            <person name="Warren W."/>
            <person name="Mitreva M."/>
            <person name="Mardis E.R."/>
            <person name="Wilson R.K."/>
        </authorList>
    </citation>
    <scope>NUCLEOTIDE SEQUENCE [LARGE SCALE GENOMIC DNA]</scope>
    <source>
        <strain evidence="3 4">F0037</strain>
    </source>
</reference>
<dbReference type="AlphaFoldDB" id="L1NDG6"/>